<feature type="transmembrane region" description="Helical" evidence="1">
    <location>
        <begin position="63"/>
        <end position="87"/>
    </location>
</feature>
<proteinExistence type="predicted"/>
<gene>
    <name evidence="2" type="ORF">H4696_007808</name>
</gene>
<protein>
    <submittedName>
        <fullName evidence="2">Uncharacterized membrane protein YozB (DUF420 family)</fullName>
    </submittedName>
</protein>
<evidence type="ECO:0000256" key="1">
    <source>
        <dbReference type="SAM" id="Phobius"/>
    </source>
</evidence>
<evidence type="ECO:0000313" key="2">
    <source>
        <dbReference type="EMBL" id="MBE1500708.1"/>
    </source>
</evidence>
<dbReference type="Proteomes" id="UP000631670">
    <property type="component" value="Unassembled WGS sequence"/>
</dbReference>
<feature type="transmembrane region" description="Helical" evidence="1">
    <location>
        <begin position="161"/>
        <end position="184"/>
    </location>
</feature>
<reference evidence="2 3" key="1">
    <citation type="submission" date="2020-10" db="EMBL/GenBank/DDBJ databases">
        <title>Sequencing the genomes of 1000 actinobacteria strains.</title>
        <authorList>
            <person name="Klenk H.-P."/>
        </authorList>
    </citation>
    <scope>NUCLEOTIDE SEQUENCE [LARGE SCALE GENOMIC DNA]</scope>
    <source>
        <strain evidence="2 3">DSM 44653</strain>
    </source>
</reference>
<organism evidence="2 3">
    <name type="scientific">Amycolatopsis lexingtonensis</name>
    <dbReference type="NCBI Taxonomy" id="218822"/>
    <lineage>
        <taxon>Bacteria</taxon>
        <taxon>Bacillati</taxon>
        <taxon>Actinomycetota</taxon>
        <taxon>Actinomycetes</taxon>
        <taxon>Pseudonocardiales</taxon>
        <taxon>Pseudonocardiaceae</taxon>
        <taxon>Amycolatopsis</taxon>
    </lineage>
</organism>
<feature type="transmembrane region" description="Helical" evidence="1">
    <location>
        <begin position="196"/>
        <end position="214"/>
    </location>
</feature>
<keyword evidence="1" id="KW-0812">Transmembrane</keyword>
<accession>A0ABR9IC09</accession>
<dbReference type="Pfam" id="PF10067">
    <property type="entry name" value="DUF2306"/>
    <property type="match status" value="1"/>
</dbReference>
<keyword evidence="1" id="KW-1133">Transmembrane helix</keyword>
<sequence>MTVRTEIRPAPAQGKPTWWRRPWVAPLALVVAVFLAYSVPPYLTLDPAQSRVPAPAGFAAHYWLLVAHIAFGTIAIVGVILQIWPWLRRTHPVVHRRVGRVYVFAGAIPAAVMAATIGAVSPFGPVVAALDVVAALLWLGFTIAGWRAIRQRRFADHRKWMVRSFAMCMHTLLTRALSPVGFLLVMSRGGDKGTMILNAATVSGVLSVLTLLLLSQWWLDRKPKTPATAR</sequence>
<comment type="caution">
    <text evidence="2">The sequence shown here is derived from an EMBL/GenBank/DDBJ whole genome shotgun (WGS) entry which is preliminary data.</text>
</comment>
<evidence type="ECO:0000313" key="3">
    <source>
        <dbReference type="Proteomes" id="UP000631670"/>
    </source>
</evidence>
<feature type="transmembrane region" description="Helical" evidence="1">
    <location>
        <begin position="23"/>
        <end position="43"/>
    </location>
</feature>
<dbReference type="InterPro" id="IPR018750">
    <property type="entry name" value="DUF2306_membrane"/>
</dbReference>
<dbReference type="EMBL" id="JADBEG010000001">
    <property type="protein sequence ID" value="MBE1500708.1"/>
    <property type="molecule type" value="Genomic_DNA"/>
</dbReference>
<feature type="transmembrane region" description="Helical" evidence="1">
    <location>
        <begin position="126"/>
        <end position="149"/>
    </location>
</feature>
<name>A0ABR9IC09_9PSEU</name>
<feature type="transmembrane region" description="Helical" evidence="1">
    <location>
        <begin position="99"/>
        <end position="120"/>
    </location>
</feature>
<keyword evidence="1" id="KW-0472">Membrane</keyword>
<keyword evidence="3" id="KW-1185">Reference proteome</keyword>